<organism evidence="1 2">
    <name type="scientific">Salmonella enterica I</name>
    <dbReference type="NCBI Taxonomy" id="59201"/>
    <lineage>
        <taxon>Bacteria</taxon>
        <taxon>Pseudomonadati</taxon>
        <taxon>Pseudomonadota</taxon>
        <taxon>Gammaproteobacteria</taxon>
        <taxon>Enterobacterales</taxon>
        <taxon>Enterobacteriaceae</taxon>
        <taxon>Salmonella</taxon>
    </lineage>
</organism>
<accession>A0A3S4FYG0</accession>
<name>A0A3S4FYG0_SALET</name>
<dbReference type="EMBL" id="LR134149">
    <property type="protein sequence ID" value="VEA39129.1"/>
    <property type="molecule type" value="Genomic_DNA"/>
</dbReference>
<dbReference type="AlphaFoldDB" id="A0A3S4FYG0"/>
<gene>
    <name evidence="1" type="ORF">NCTC8272_03021</name>
</gene>
<reference evidence="1 2" key="1">
    <citation type="submission" date="2018-12" db="EMBL/GenBank/DDBJ databases">
        <authorList>
            <consortium name="Pathogen Informatics"/>
        </authorList>
    </citation>
    <scope>NUCLEOTIDE SEQUENCE [LARGE SCALE GENOMIC DNA]</scope>
    <source>
        <strain evidence="1 2">NCTC8272</strain>
    </source>
</reference>
<evidence type="ECO:0000313" key="2">
    <source>
        <dbReference type="Proteomes" id="UP000277214"/>
    </source>
</evidence>
<dbReference type="Proteomes" id="UP000277214">
    <property type="component" value="Chromosome 1"/>
</dbReference>
<protein>
    <submittedName>
        <fullName evidence="1">Sugar-binding protein</fullName>
    </submittedName>
</protein>
<proteinExistence type="predicted"/>
<evidence type="ECO:0000313" key="1">
    <source>
        <dbReference type="EMBL" id="VEA39129.1"/>
    </source>
</evidence>
<sequence length="130" mass="15265">MGHLTNVEHSGGLRLRVMCGPEGLIYRVSDEADGSELVRYDYTHHGDEWWLRDAQTRFNGTLHYTYTEQGWLSSWRDNGPTHFHLRYDDEGRVVATGTEEGLYNDTFRYFPAERKNRVHRCNRGRHHAVV</sequence>